<keyword evidence="1" id="KW-0472">Membrane</keyword>
<feature type="transmembrane region" description="Helical" evidence="1">
    <location>
        <begin position="39"/>
        <end position="58"/>
    </location>
</feature>
<gene>
    <name evidence="2" type="ORF">BJ212DRAFT_1303337</name>
</gene>
<evidence type="ECO:0000313" key="3">
    <source>
        <dbReference type="Proteomes" id="UP000807769"/>
    </source>
</evidence>
<protein>
    <submittedName>
        <fullName evidence="2">Uncharacterized protein</fullName>
    </submittedName>
</protein>
<dbReference type="OrthoDB" id="2678913at2759"/>
<dbReference type="AlphaFoldDB" id="A0A9P7E0K6"/>
<keyword evidence="1" id="KW-1133">Transmembrane helix</keyword>
<dbReference type="RefSeq" id="XP_041188150.1">
    <property type="nucleotide sequence ID" value="XM_041333398.1"/>
</dbReference>
<keyword evidence="1" id="KW-0812">Transmembrane</keyword>
<reference evidence="2" key="1">
    <citation type="journal article" date="2020" name="New Phytol.">
        <title>Comparative genomics reveals dynamic genome evolution in host specialist ectomycorrhizal fungi.</title>
        <authorList>
            <person name="Lofgren L.A."/>
            <person name="Nguyen N.H."/>
            <person name="Vilgalys R."/>
            <person name="Ruytinx J."/>
            <person name="Liao H.L."/>
            <person name="Branco S."/>
            <person name="Kuo A."/>
            <person name="LaButti K."/>
            <person name="Lipzen A."/>
            <person name="Andreopoulos W."/>
            <person name="Pangilinan J."/>
            <person name="Riley R."/>
            <person name="Hundley H."/>
            <person name="Na H."/>
            <person name="Barry K."/>
            <person name="Grigoriev I.V."/>
            <person name="Stajich J.E."/>
            <person name="Kennedy P.G."/>
        </authorList>
    </citation>
    <scope>NUCLEOTIDE SEQUENCE</scope>
    <source>
        <strain evidence="2">MN1</strain>
    </source>
</reference>
<dbReference type="Proteomes" id="UP000807769">
    <property type="component" value="Unassembled WGS sequence"/>
</dbReference>
<name>A0A9P7E0K6_9AGAM</name>
<keyword evidence="3" id="KW-1185">Reference proteome</keyword>
<evidence type="ECO:0000256" key="1">
    <source>
        <dbReference type="SAM" id="Phobius"/>
    </source>
</evidence>
<organism evidence="2 3">
    <name type="scientific">Suillus subaureus</name>
    <dbReference type="NCBI Taxonomy" id="48587"/>
    <lineage>
        <taxon>Eukaryota</taxon>
        <taxon>Fungi</taxon>
        <taxon>Dikarya</taxon>
        <taxon>Basidiomycota</taxon>
        <taxon>Agaricomycotina</taxon>
        <taxon>Agaricomycetes</taxon>
        <taxon>Agaricomycetidae</taxon>
        <taxon>Boletales</taxon>
        <taxon>Suillineae</taxon>
        <taxon>Suillaceae</taxon>
        <taxon>Suillus</taxon>
    </lineage>
</organism>
<dbReference type="EMBL" id="JABBWG010000042">
    <property type="protein sequence ID" value="KAG1807616.1"/>
    <property type="molecule type" value="Genomic_DNA"/>
</dbReference>
<sequence length="112" mass="12823">MHMECKKSGIAAFAHSDSGLMMIADNLLTYIFVTNNPGYIKIFLFFTLLLFVMSNAYWRYSGVPFETMESMGRWGGDAFAGYLRQHVVVLAPYLQDTPILKLFKRYALPPVR</sequence>
<evidence type="ECO:0000313" key="2">
    <source>
        <dbReference type="EMBL" id="KAG1807616.1"/>
    </source>
</evidence>
<comment type="caution">
    <text evidence="2">The sequence shown here is derived from an EMBL/GenBank/DDBJ whole genome shotgun (WGS) entry which is preliminary data.</text>
</comment>
<accession>A0A9P7E0K6</accession>
<dbReference type="GeneID" id="64627415"/>
<proteinExistence type="predicted"/>